<dbReference type="InterPro" id="IPR001173">
    <property type="entry name" value="Glyco_trans_2-like"/>
</dbReference>
<dbReference type="Pfam" id="PF00535">
    <property type="entry name" value="Glycos_transf_2"/>
    <property type="match status" value="1"/>
</dbReference>
<dbReference type="SUPFAM" id="SSF53448">
    <property type="entry name" value="Nucleotide-diphospho-sugar transferases"/>
    <property type="match status" value="1"/>
</dbReference>
<dbReference type="GO" id="GO:0016758">
    <property type="term" value="F:hexosyltransferase activity"/>
    <property type="evidence" value="ECO:0007669"/>
    <property type="project" value="UniProtKB-ARBA"/>
</dbReference>
<dbReference type="Proteomes" id="UP000463939">
    <property type="component" value="Chromosome"/>
</dbReference>
<protein>
    <recommendedName>
        <fullName evidence="1">Glycosyltransferase 2-like domain-containing protein</fullName>
    </recommendedName>
</protein>
<accession>A0A809S9E1</accession>
<sequence>MINPLVSVAIPAYNHARYIEQCLQSVVDQTYPNIELVIIDDGSTDNTADKISAFLNRHQNRFANIIFESQNNKGVSATSNKAIALCNGEWVHLLGSDDLIHPDKIAHQQDAIKAWADPNLALVYADADYIDENNE</sequence>
<gene>
    <name evidence="2" type="ORF">SFSGTM_15700</name>
</gene>
<proteinExistence type="predicted"/>
<evidence type="ECO:0000313" key="2">
    <source>
        <dbReference type="EMBL" id="BBP00862.1"/>
    </source>
</evidence>
<name>A0A809S9E1_9PROT</name>
<feature type="domain" description="Glycosyltransferase 2-like" evidence="1">
    <location>
        <begin position="7"/>
        <end position="117"/>
    </location>
</feature>
<dbReference type="InterPro" id="IPR029044">
    <property type="entry name" value="Nucleotide-diphossugar_trans"/>
</dbReference>
<dbReference type="RefSeq" id="WP_162084713.1">
    <property type="nucleotide sequence ID" value="NZ_AP021881.1"/>
</dbReference>
<dbReference type="EMBL" id="AP021881">
    <property type="protein sequence ID" value="BBP00862.1"/>
    <property type="molecule type" value="Genomic_DNA"/>
</dbReference>
<evidence type="ECO:0000259" key="1">
    <source>
        <dbReference type="Pfam" id="PF00535"/>
    </source>
</evidence>
<dbReference type="PANTHER" id="PTHR22916:SF3">
    <property type="entry name" value="UDP-GLCNAC:BETAGAL BETA-1,3-N-ACETYLGLUCOSAMINYLTRANSFERASE-LIKE PROTEIN 1"/>
    <property type="match status" value="1"/>
</dbReference>
<dbReference type="PANTHER" id="PTHR22916">
    <property type="entry name" value="GLYCOSYLTRANSFERASE"/>
    <property type="match status" value="1"/>
</dbReference>
<dbReference type="Gene3D" id="3.90.550.10">
    <property type="entry name" value="Spore Coat Polysaccharide Biosynthesis Protein SpsA, Chain A"/>
    <property type="match status" value="1"/>
</dbReference>
<dbReference type="KEGG" id="sniv:SFSGTM_15700"/>
<keyword evidence="3" id="KW-1185">Reference proteome</keyword>
<evidence type="ECO:0000313" key="3">
    <source>
        <dbReference type="Proteomes" id="UP000463939"/>
    </source>
</evidence>
<reference evidence="3" key="1">
    <citation type="submission" date="2019-11" db="EMBL/GenBank/DDBJ databases">
        <title>Isolation and characterization of a novel species in the genus Sulfuriferula.</title>
        <authorList>
            <person name="Mochizuki J."/>
            <person name="Kojima H."/>
            <person name="Fukui M."/>
        </authorList>
    </citation>
    <scope>NUCLEOTIDE SEQUENCE [LARGE SCALE GENOMIC DNA]</scope>
    <source>
        <strain evidence="3">SGTM</strain>
    </source>
</reference>
<organism evidence="2 3">
    <name type="scientific">Sulfuriferula nivalis</name>
    <dbReference type="NCBI Taxonomy" id="2675298"/>
    <lineage>
        <taxon>Bacteria</taxon>
        <taxon>Pseudomonadati</taxon>
        <taxon>Pseudomonadota</taxon>
        <taxon>Betaproteobacteria</taxon>
        <taxon>Nitrosomonadales</taxon>
        <taxon>Sulfuricellaceae</taxon>
        <taxon>Sulfuriferula</taxon>
    </lineage>
</organism>
<dbReference type="AlphaFoldDB" id="A0A809S9E1"/>